<dbReference type="InterPro" id="IPR013342">
    <property type="entry name" value="Mandelate_racemase_C"/>
</dbReference>
<evidence type="ECO:0000313" key="5">
    <source>
        <dbReference type="Proteomes" id="UP000050398"/>
    </source>
</evidence>
<comment type="caution">
    <text evidence="4">The sequence shown here is derived from an EMBL/GenBank/DDBJ whole genome shotgun (WGS) entry which is preliminary data.</text>
</comment>
<name>A0A0P6VXV8_9BACI</name>
<dbReference type="EMBL" id="LIXZ01000034">
    <property type="protein sequence ID" value="KPL57653.1"/>
    <property type="molecule type" value="Genomic_DNA"/>
</dbReference>
<dbReference type="RefSeq" id="WP_060675024.1">
    <property type="nucleotide sequence ID" value="NZ_LIXZ01000034.1"/>
</dbReference>
<dbReference type="AlphaFoldDB" id="A0A0P6VXV8"/>
<dbReference type="SUPFAM" id="SSF54826">
    <property type="entry name" value="Enolase N-terminal domain-like"/>
    <property type="match status" value="1"/>
</dbReference>
<dbReference type="InterPro" id="IPR018110">
    <property type="entry name" value="Mandel_Rmase/mucon_lact_enz_CS"/>
</dbReference>
<dbReference type="InterPro" id="IPR029017">
    <property type="entry name" value="Enolase-like_N"/>
</dbReference>
<evidence type="ECO:0000256" key="1">
    <source>
        <dbReference type="ARBA" id="ARBA00008031"/>
    </source>
</evidence>
<sequence length="296" mass="33122">MFIEVEIELKELLLKKPFVTTRGAKTSIHQVFLSVNWKGYVGVGSSLLPPFSLAMKNQLLSIITEWNNLIRNRSPFEREFIIRELIKEGGTAFPFLITSLDIALFDLLGKSVNLPVYKLLGLKGDSNPVSSMSIGSLGEEELIKEIKLLKEYPILKLKIASFNELNYLQKIRTEYSGRIWVDGNCSLQPEDLEGAIHILEENKVELIEQPIPPGNYKELKKIKGSSLVKVVADEDCAKPQDLFLLTECVDVVNIKIHKTSGFSESLLMARLAKKIGFEVMLGCKTESVLGVTAIQV</sequence>
<proteinExistence type="inferred from homology"/>
<evidence type="ECO:0000259" key="3">
    <source>
        <dbReference type="SMART" id="SM00922"/>
    </source>
</evidence>
<dbReference type="Pfam" id="PF13378">
    <property type="entry name" value="MR_MLE_C"/>
    <property type="match status" value="1"/>
</dbReference>
<dbReference type="PROSITE" id="PS00909">
    <property type="entry name" value="MR_MLE_2"/>
    <property type="match status" value="1"/>
</dbReference>
<dbReference type="SUPFAM" id="SSF51604">
    <property type="entry name" value="Enolase C-terminal domain-like"/>
    <property type="match status" value="1"/>
</dbReference>
<dbReference type="InterPro" id="IPR013341">
    <property type="entry name" value="Mandelate_racemase_N_dom"/>
</dbReference>
<gene>
    <name evidence="4" type="ORF">AM506_21055</name>
</gene>
<dbReference type="Proteomes" id="UP000050398">
    <property type="component" value="Unassembled WGS sequence"/>
</dbReference>
<keyword evidence="2" id="KW-0479">Metal-binding</keyword>
<dbReference type="GO" id="GO:0046872">
    <property type="term" value="F:metal ion binding"/>
    <property type="evidence" value="ECO:0007669"/>
    <property type="project" value="UniProtKB-KW"/>
</dbReference>
<dbReference type="InterPro" id="IPR036849">
    <property type="entry name" value="Enolase-like_C_sf"/>
</dbReference>
<dbReference type="SMART" id="SM00922">
    <property type="entry name" value="MR_MLE"/>
    <property type="match status" value="1"/>
</dbReference>
<protein>
    <recommendedName>
        <fullName evidence="3">Mandelate racemase/muconate lactonizing enzyme C-terminal domain-containing protein</fullName>
    </recommendedName>
</protein>
<comment type="similarity">
    <text evidence="1">Belongs to the mandelate racemase/muconate lactonizing enzyme family.</text>
</comment>
<dbReference type="PANTHER" id="PTHR48080:SF3">
    <property type="entry name" value="ENOLASE SUPERFAMILY MEMBER DDB_G0284701"/>
    <property type="match status" value="1"/>
</dbReference>
<dbReference type="PANTHER" id="PTHR48080">
    <property type="entry name" value="D-GALACTONATE DEHYDRATASE-RELATED"/>
    <property type="match status" value="1"/>
</dbReference>
<dbReference type="OrthoDB" id="9774531at2"/>
<dbReference type="Pfam" id="PF02746">
    <property type="entry name" value="MR_MLE_N"/>
    <property type="match status" value="1"/>
</dbReference>
<evidence type="ECO:0000313" key="4">
    <source>
        <dbReference type="EMBL" id="KPL57653.1"/>
    </source>
</evidence>
<dbReference type="SFLD" id="SFLDS00001">
    <property type="entry name" value="Enolase"/>
    <property type="match status" value="1"/>
</dbReference>
<dbReference type="Gene3D" id="3.20.20.120">
    <property type="entry name" value="Enolase-like C-terminal domain"/>
    <property type="match status" value="1"/>
</dbReference>
<dbReference type="GO" id="GO:0009063">
    <property type="term" value="P:amino acid catabolic process"/>
    <property type="evidence" value="ECO:0007669"/>
    <property type="project" value="InterPro"/>
</dbReference>
<dbReference type="InterPro" id="IPR034593">
    <property type="entry name" value="DgoD-like"/>
</dbReference>
<dbReference type="PATRIC" id="fig|218284.4.peg.3018"/>
<evidence type="ECO:0000256" key="2">
    <source>
        <dbReference type="ARBA" id="ARBA00022723"/>
    </source>
</evidence>
<feature type="domain" description="Mandelate racemase/muconate lactonizing enzyme C-terminal" evidence="3">
    <location>
        <begin position="139"/>
        <end position="229"/>
    </location>
</feature>
<reference evidence="4 5" key="1">
    <citation type="submission" date="2015-08" db="EMBL/GenBank/DDBJ databases">
        <title>Draft Genome Sequence of Bacillus vietnamensis UCD-SED5.</title>
        <authorList>
            <person name="Lee R.D."/>
            <person name="Jospin G."/>
            <person name="Lang J.M."/>
            <person name="Coil D.A."/>
            <person name="Eisen J.A."/>
        </authorList>
    </citation>
    <scope>NUCLEOTIDE SEQUENCE [LARGE SCALE GENOMIC DNA]</scope>
    <source>
        <strain evidence="4 5">UCD-SED5</strain>
    </source>
</reference>
<dbReference type="InterPro" id="IPR029065">
    <property type="entry name" value="Enolase_C-like"/>
</dbReference>
<organism evidence="4 5">
    <name type="scientific">Rossellomorea vietnamensis</name>
    <dbReference type="NCBI Taxonomy" id="218284"/>
    <lineage>
        <taxon>Bacteria</taxon>
        <taxon>Bacillati</taxon>
        <taxon>Bacillota</taxon>
        <taxon>Bacilli</taxon>
        <taxon>Bacillales</taxon>
        <taxon>Bacillaceae</taxon>
        <taxon>Rossellomorea</taxon>
    </lineage>
</organism>
<dbReference type="Gene3D" id="3.30.390.10">
    <property type="entry name" value="Enolase-like, N-terminal domain"/>
    <property type="match status" value="1"/>
</dbReference>
<accession>A0A0P6VXV8</accession>